<feature type="region of interest" description="Disordered" evidence="1">
    <location>
        <begin position="19"/>
        <end position="77"/>
    </location>
</feature>
<evidence type="ECO:0000313" key="2">
    <source>
        <dbReference type="EMBL" id="KAK3774032.1"/>
    </source>
</evidence>
<reference evidence="2" key="1">
    <citation type="journal article" date="2023" name="G3 (Bethesda)">
        <title>A reference genome for the long-term kleptoplast-retaining sea slug Elysia crispata morphotype clarki.</title>
        <authorList>
            <person name="Eastman K.E."/>
            <person name="Pendleton A.L."/>
            <person name="Shaikh M.A."/>
            <person name="Suttiyut T."/>
            <person name="Ogas R."/>
            <person name="Tomko P."/>
            <person name="Gavelis G."/>
            <person name="Widhalm J.R."/>
            <person name="Wisecaver J.H."/>
        </authorList>
    </citation>
    <scope>NUCLEOTIDE SEQUENCE</scope>
    <source>
        <strain evidence="2">ECLA1</strain>
    </source>
</reference>
<dbReference type="EMBL" id="JAWDGP010003469">
    <property type="protein sequence ID" value="KAK3774032.1"/>
    <property type="molecule type" value="Genomic_DNA"/>
</dbReference>
<keyword evidence="3" id="KW-1185">Reference proteome</keyword>
<evidence type="ECO:0000313" key="3">
    <source>
        <dbReference type="Proteomes" id="UP001283361"/>
    </source>
</evidence>
<name>A0AAE1DKP9_9GAST</name>
<organism evidence="2 3">
    <name type="scientific">Elysia crispata</name>
    <name type="common">lettuce slug</name>
    <dbReference type="NCBI Taxonomy" id="231223"/>
    <lineage>
        <taxon>Eukaryota</taxon>
        <taxon>Metazoa</taxon>
        <taxon>Spiralia</taxon>
        <taxon>Lophotrochozoa</taxon>
        <taxon>Mollusca</taxon>
        <taxon>Gastropoda</taxon>
        <taxon>Heterobranchia</taxon>
        <taxon>Euthyneura</taxon>
        <taxon>Panpulmonata</taxon>
        <taxon>Sacoglossa</taxon>
        <taxon>Placobranchoidea</taxon>
        <taxon>Plakobranchidae</taxon>
        <taxon>Elysia</taxon>
    </lineage>
</organism>
<proteinExistence type="predicted"/>
<evidence type="ECO:0000256" key="1">
    <source>
        <dbReference type="SAM" id="MobiDB-lite"/>
    </source>
</evidence>
<sequence length="93" mass="9853">MQETTYGAPCRVSPIVCSESLGGKTAKTETRVASRGPPGSPQAEALPTNEAKPDSERGDLQGLNTTQVGGDTLEPTRNIDIGPRILVFNEDKK</sequence>
<dbReference type="Proteomes" id="UP001283361">
    <property type="component" value="Unassembled WGS sequence"/>
</dbReference>
<protein>
    <submittedName>
        <fullName evidence="2">Uncharacterized protein</fullName>
    </submittedName>
</protein>
<dbReference type="AlphaFoldDB" id="A0AAE1DKP9"/>
<accession>A0AAE1DKP9</accession>
<gene>
    <name evidence="2" type="ORF">RRG08_030114</name>
</gene>
<comment type="caution">
    <text evidence="2">The sequence shown here is derived from an EMBL/GenBank/DDBJ whole genome shotgun (WGS) entry which is preliminary data.</text>
</comment>